<evidence type="ECO:0000313" key="1">
    <source>
        <dbReference type="EMBL" id="MDR5876099.1"/>
    </source>
</evidence>
<keyword evidence="2" id="KW-1185">Reference proteome</keyword>
<comment type="caution">
    <text evidence="1">The sequence shown here is derived from an EMBL/GenBank/DDBJ whole genome shotgun (WGS) entry which is preliminary data.</text>
</comment>
<dbReference type="PANTHER" id="PTHR35175:SF2">
    <property type="entry name" value="DUF1289 DOMAIN-CONTAINING PROTEIN"/>
    <property type="match status" value="1"/>
</dbReference>
<sequence>MTSSPSSFRPLSPCRKICRVVPDQSLCEGCGRTLDEIARWGQMTEAEKAPVWKRLDAEGYSVSSGSSARGG</sequence>
<evidence type="ECO:0000313" key="2">
    <source>
        <dbReference type="Proteomes" id="UP001269267"/>
    </source>
</evidence>
<protein>
    <submittedName>
        <fullName evidence="1">DUF1289 domain-containing protein</fullName>
    </submittedName>
</protein>
<name>A0ABU1GF35_9GAMM</name>
<accession>A0ABU1GF35</accession>
<dbReference type="PANTHER" id="PTHR35175">
    <property type="entry name" value="DUF1289 DOMAIN-CONTAINING PROTEIN"/>
    <property type="match status" value="1"/>
</dbReference>
<dbReference type="Proteomes" id="UP001269267">
    <property type="component" value="Unassembled WGS sequence"/>
</dbReference>
<gene>
    <name evidence="1" type="ORF">QC815_14365</name>
</gene>
<dbReference type="RefSeq" id="WP_310540526.1">
    <property type="nucleotide sequence ID" value="NZ_JARWAI010000011.1"/>
</dbReference>
<reference evidence="1 2" key="1">
    <citation type="submission" date="2023-04" db="EMBL/GenBank/DDBJ databases">
        <title>A long-awaited taxogenomic arrangement of the family Halomonadaceae.</title>
        <authorList>
            <person name="De La Haba R."/>
            <person name="Chuvochina M."/>
            <person name="Wittouck S."/>
            <person name="Arahal D.R."/>
            <person name="Sanchez-Porro C."/>
            <person name="Hugenholtz P."/>
            <person name="Ventosa A."/>
        </authorList>
    </citation>
    <scope>NUCLEOTIDE SEQUENCE [LARGE SCALE GENOMIC DNA]</scope>
    <source>
        <strain evidence="1 2">DSM 18042</strain>
    </source>
</reference>
<dbReference type="Pfam" id="PF06945">
    <property type="entry name" value="DUF1289"/>
    <property type="match status" value="1"/>
</dbReference>
<organism evidence="1 2">
    <name type="scientific">Vreelandella gomseomensis</name>
    <dbReference type="NCBI Taxonomy" id="370766"/>
    <lineage>
        <taxon>Bacteria</taxon>
        <taxon>Pseudomonadati</taxon>
        <taxon>Pseudomonadota</taxon>
        <taxon>Gammaproteobacteria</taxon>
        <taxon>Oceanospirillales</taxon>
        <taxon>Halomonadaceae</taxon>
        <taxon>Vreelandella</taxon>
    </lineage>
</organism>
<dbReference type="EMBL" id="JARWAI010000011">
    <property type="protein sequence ID" value="MDR5876099.1"/>
    <property type="molecule type" value="Genomic_DNA"/>
</dbReference>
<proteinExistence type="predicted"/>
<dbReference type="InterPro" id="IPR010710">
    <property type="entry name" value="DUF1289"/>
</dbReference>